<proteinExistence type="predicted"/>
<reference evidence="1 2" key="1">
    <citation type="submission" date="2019-05" db="EMBL/GenBank/DDBJ databases">
        <title>Another draft genome of Portunus trituberculatus and its Hox gene families provides insights of decapod evolution.</title>
        <authorList>
            <person name="Jeong J.-H."/>
            <person name="Song I."/>
            <person name="Kim S."/>
            <person name="Choi T."/>
            <person name="Kim D."/>
            <person name="Ryu S."/>
            <person name="Kim W."/>
        </authorList>
    </citation>
    <scope>NUCLEOTIDE SEQUENCE [LARGE SCALE GENOMIC DNA]</scope>
    <source>
        <tissue evidence="1">Muscle</tissue>
    </source>
</reference>
<sequence>MTLYGDSPAGPCRHVTGCLDGSLEDRMTPVGRSGEMNGMRLLREGKEAGIEELVEERIEGLMI</sequence>
<dbReference type="EMBL" id="VSRR010040755">
    <property type="protein sequence ID" value="MPC75280.1"/>
    <property type="molecule type" value="Genomic_DNA"/>
</dbReference>
<dbReference type="AlphaFoldDB" id="A0A5B7HS53"/>
<protein>
    <submittedName>
        <fullName evidence="1">Uncharacterized protein</fullName>
    </submittedName>
</protein>
<keyword evidence="2" id="KW-1185">Reference proteome</keyword>
<comment type="caution">
    <text evidence="1">The sequence shown here is derived from an EMBL/GenBank/DDBJ whole genome shotgun (WGS) entry which is preliminary data.</text>
</comment>
<evidence type="ECO:0000313" key="1">
    <source>
        <dbReference type="EMBL" id="MPC75280.1"/>
    </source>
</evidence>
<evidence type="ECO:0000313" key="2">
    <source>
        <dbReference type="Proteomes" id="UP000324222"/>
    </source>
</evidence>
<organism evidence="1 2">
    <name type="scientific">Portunus trituberculatus</name>
    <name type="common">Swimming crab</name>
    <name type="synonym">Neptunus trituberculatus</name>
    <dbReference type="NCBI Taxonomy" id="210409"/>
    <lineage>
        <taxon>Eukaryota</taxon>
        <taxon>Metazoa</taxon>
        <taxon>Ecdysozoa</taxon>
        <taxon>Arthropoda</taxon>
        <taxon>Crustacea</taxon>
        <taxon>Multicrustacea</taxon>
        <taxon>Malacostraca</taxon>
        <taxon>Eumalacostraca</taxon>
        <taxon>Eucarida</taxon>
        <taxon>Decapoda</taxon>
        <taxon>Pleocyemata</taxon>
        <taxon>Brachyura</taxon>
        <taxon>Eubrachyura</taxon>
        <taxon>Portunoidea</taxon>
        <taxon>Portunidae</taxon>
        <taxon>Portuninae</taxon>
        <taxon>Portunus</taxon>
    </lineage>
</organism>
<accession>A0A5B7HS53</accession>
<name>A0A5B7HS53_PORTR</name>
<gene>
    <name evidence="1" type="ORF">E2C01_069666</name>
</gene>
<dbReference type="Proteomes" id="UP000324222">
    <property type="component" value="Unassembled WGS sequence"/>
</dbReference>